<accession>A0A1M5RI87</accession>
<dbReference type="Proteomes" id="UP000190675">
    <property type="component" value="Chromosome I"/>
</dbReference>
<proteinExistence type="predicted"/>
<protein>
    <submittedName>
        <fullName evidence="1">Uncharacterized protein</fullName>
    </submittedName>
</protein>
<evidence type="ECO:0000313" key="2">
    <source>
        <dbReference type="Proteomes" id="UP000190675"/>
    </source>
</evidence>
<gene>
    <name evidence="1" type="ORF">SAMN05444169_6583</name>
</gene>
<dbReference type="RefSeq" id="WP_172900013.1">
    <property type="nucleotide sequence ID" value="NZ_LT670818.1"/>
</dbReference>
<organism evidence="1 2">
    <name type="scientific">Bradyrhizobium erythrophlei</name>
    <dbReference type="NCBI Taxonomy" id="1437360"/>
    <lineage>
        <taxon>Bacteria</taxon>
        <taxon>Pseudomonadati</taxon>
        <taxon>Pseudomonadota</taxon>
        <taxon>Alphaproteobacteria</taxon>
        <taxon>Hyphomicrobiales</taxon>
        <taxon>Nitrobacteraceae</taxon>
        <taxon>Bradyrhizobium</taxon>
    </lineage>
</organism>
<dbReference type="AlphaFoldDB" id="A0A1M5RI87"/>
<sequence length="51" mass="5031">MSMISVASMNSISAARAGDPSAKSVALFCCVGLVVSLCLIASGIDLGAGWV</sequence>
<evidence type="ECO:0000313" key="1">
    <source>
        <dbReference type="EMBL" id="SHH25964.1"/>
    </source>
</evidence>
<dbReference type="EMBL" id="LT670818">
    <property type="protein sequence ID" value="SHH25964.1"/>
    <property type="molecule type" value="Genomic_DNA"/>
</dbReference>
<reference evidence="1 2" key="1">
    <citation type="submission" date="2016-11" db="EMBL/GenBank/DDBJ databases">
        <authorList>
            <person name="Jaros S."/>
            <person name="Januszkiewicz K."/>
            <person name="Wedrychowicz H."/>
        </authorList>
    </citation>
    <scope>NUCLEOTIDE SEQUENCE [LARGE SCALE GENOMIC DNA]</scope>
    <source>
        <strain evidence="1 2">GAS242</strain>
    </source>
</reference>
<name>A0A1M5RI87_9BRAD</name>